<feature type="compositionally biased region" description="Basic and acidic residues" evidence="1">
    <location>
        <begin position="807"/>
        <end position="819"/>
    </location>
</feature>
<feature type="compositionally biased region" description="Acidic residues" evidence="1">
    <location>
        <begin position="356"/>
        <end position="371"/>
    </location>
</feature>
<feature type="region of interest" description="Disordered" evidence="1">
    <location>
        <begin position="710"/>
        <end position="754"/>
    </location>
</feature>
<feature type="compositionally biased region" description="Low complexity" evidence="1">
    <location>
        <begin position="714"/>
        <end position="724"/>
    </location>
</feature>
<dbReference type="AlphaFoldDB" id="A0A1T5CEX3"/>
<accession>A0A1T5CEX3</accession>
<evidence type="ECO:0000259" key="2">
    <source>
        <dbReference type="Pfam" id="PF13100"/>
    </source>
</evidence>
<keyword evidence="4" id="KW-1185">Reference proteome</keyword>
<reference evidence="3 4" key="1">
    <citation type="submission" date="2017-02" db="EMBL/GenBank/DDBJ databases">
        <authorList>
            <person name="Peterson S.W."/>
        </authorList>
    </citation>
    <scope>NUCLEOTIDE SEQUENCE [LARGE SCALE GENOMIC DNA]</scope>
    <source>
        <strain evidence="3 4">DSM 22899</strain>
    </source>
</reference>
<gene>
    <name evidence="3" type="ORF">SAMN05660226_02153</name>
</gene>
<dbReference type="Gene3D" id="2.60.450.10">
    <property type="entry name" value="Lipopolysaccharide (LPS) transport protein A like domain"/>
    <property type="match status" value="2"/>
</dbReference>
<dbReference type="STRING" id="623280.SAMN05660226_02153"/>
<name>A0A1T5CEX3_9SPHI</name>
<feature type="region of interest" description="Disordered" evidence="1">
    <location>
        <begin position="355"/>
        <end position="392"/>
    </location>
</feature>
<dbReference type="EMBL" id="FUYS01000004">
    <property type="protein sequence ID" value="SKB57886.1"/>
    <property type="molecule type" value="Genomic_DNA"/>
</dbReference>
<evidence type="ECO:0000313" key="3">
    <source>
        <dbReference type="EMBL" id="SKB57886.1"/>
    </source>
</evidence>
<dbReference type="InterPro" id="IPR005653">
    <property type="entry name" value="OstA-like_N"/>
</dbReference>
<proteinExistence type="predicted"/>
<evidence type="ECO:0000256" key="1">
    <source>
        <dbReference type="SAM" id="MobiDB-lite"/>
    </source>
</evidence>
<protein>
    <submittedName>
        <fullName evidence="3">OstA-like protein</fullName>
    </submittedName>
</protein>
<feature type="region of interest" description="Disordered" evidence="1">
    <location>
        <begin position="789"/>
        <end position="825"/>
    </location>
</feature>
<organism evidence="3 4">
    <name type="scientific">Parapedobacter luteus</name>
    <dbReference type="NCBI Taxonomy" id="623280"/>
    <lineage>
        <taxon>Bacteria</taxon>
        <taxon>Pseudomonadati</taxon>
        <taxon>Bacteroidota</taxon>
        <taxon>Sphingobacteriia</taxon>
        <taxon>Sphingobacteriales</taxon>
        <taxon>Sphingobacteriaceae</taxon>
        <taxon>Parapedobacter</taxon>
    </lineage>
</organism>
<dbReference type="Pfam" id="PF13100">
    <property type="entry name" value="OstA_2"/>
    <property type="match status" value="1"/>
</dbReference>
<feature type="domain" description="Organic solvent tolerance-like N-terminal" evidence="2">
    <location>
        <begin position="37"/>
        <end position="175"/>
    </location>
</feature>
<dbReference type="Proteomes" id="UP000190541">
    <property type="component" value="Unassembled WGS sequence"/>
</dbReference>
<sequence length="825" mass="92158">MFICFAAFISTLTYAQQRDELRLISSSHSRLNATTGNMMNYRPVYEHHGSTLSADSGYVYNDNEGRQFFDAFGKVIITQPNGTVIYADKLHYVAETQLATLTNNVRMVDGNSVLTTNYLTYNMKSSVGTYTGGGRIVNTTDTITSRNAYYFDNTKDAYFRYDVVVRTPDVKIYTDTMRYNSATKMTYFYGPTNIKGNDGENLYTERGEYNTETEQAWFDRNNLYTEGSRFLRGDSLYYDGTSGNGRAVQNVVFIDTAQQYFTYGGEGLYNRIDESITMTKNPLVMTVTRNDSTASSVDSISTLSPDTSVQAIDTLKKPQPAAVDTIYMTADTLFSKLILLKDYLPKVFDLDREGGEIDDFEDEDYGDDYGNMDDTGSSDGMDEPPPLSSDSLQTDTAVIDSLQRQPRDSLEAFPATLLDTLKAPPDSLSTPKTADPAINMAIKADSAVLQTHLNRVAAAPLETAGLDILARNLAADSVLRGQAVIPTGGETDSLMAAAMTALSRPPTDTVPKDTLGSDTVKTRIIKAYYNVRLFKSDLQAVADSVYYGYPDSMMRFFGRPMIWAQGSQMTADTIYMQIRNEQLDNMLLVSNSFMVNTQLDSTKYNQIKGRRITGFFSNNALDRMFIDGNAESIYYTVDEKRKVYTNMYHNRSSRIKILVDSNQITYFNPIRRVDGKVYPMHLVPQDAEILEGFVWKPGDRPTSKEDLLIRRRPPAGADAVVPPDSTEAPQAPGGRPVPAGVDSTSIQPDTIPRPDMTDSTMNLSMLWPSGNPCIEAVSPWAEQQYRKMHGQERGSQLMLVKQLPIVDRNDHQHRDDQRHGSQSSK</sequence>
<evidence type="ECO:0000313" key="4">
    <source>
        <dbReference type="Proteomes" id="UP000190541"/>
    </source>
</evidence>